<evidence type="ECO:0000256" key="4">
    <source>
        <dbReference type="ARBA" id="ARBA00022801"/>
    </source>
</evidence>
<keyword evidence="2" id="KW-0645">Protease</keyword>
<dbReference type="Gene3D" id="1.20.120.980">
    <property type="entry name" value="Serine carboxypeptidase S28, SKS domain"/>
    <property type="match status" value="1"/>
</dbReference>
<evidence type="ECO:0000256" key="2">
    <source>
        <dbReference type="ARBA" id="ARBA00022670"/>
    </source>
</evidence>
<dbReference type="Proteomes" id="UP000887575">
    <property type="component" value="Unassembled WGS sequence"/>
</dbReference>
<dbReference type="PANTHER" id="PTHR11010">
    <property type="entry name" value="PROTEASE S28 PRO-X CARBOXYPEPTIDASE-RELATED"/>
    <property type="match status" value="1"/>
</dbReference>
<dbReference type="GO" id="GO:0070008">
    <property type="term" value="F:serine-type exopeptidase activity"/>
    <property type="evidence" value="ECO:0007669"/>
    <property type="project" value="InterPro"/>
</dbReference>
<proteinExistence type="inferred from homology"/>
<keyword evidence="5" id="KW-0325">Glycoprotein</keyword>
<dbReference type="InterPro" id="IPR008758">
    <property type="entry name" value="Peptidase_S28"/>
</dbReference>
<dbReference type="GO" id="GO:0006508">
    <property type="term" value="P:proteolysis"/>
    <property type="evidence" value="ECO:0007669"/>
    <property type="project" value="UniProtKB-KW"/>
</dbReference>
<evidence type="ECO:0000313" key="8">
    <source>
        <dbReference type="WBParaSite" id="MBELARI_LOCUS20950"/>
    </source>
</evidence>
<reference evidence="8" key="1">
    <citation type="submission" date="2024-02" db="UniProtKB">
        <authorList>
            <consortium name="WormBaseParasite"/>
        </authorList>
    </citation>
    <scope>IDENTIFICATION</scope>
</reference>
<feature type="chain" id="PRO_5042189933" evidence="6">
    <location>
        <begin position="20"/>
        <end position="545"/>
    </location>
</feature>
<dbReference type="Pfam" id="PF05577">
    <property type="entry name" value="Peptidase_S28"/>
    <property type="match status" value="1"/>
</dbReference>
<dbReference type="WBParaSite" id="MBELARI_LOCUS20950">
    <property type="protein sequence ID" value="MBELARI_LOCUS20950"/>
    <property type="gene ID" value="MBELARI_LOCUS20950"/>
</dbReference>
<feature type="signal peptide" evidence="6">
    <location>
        <begin position="1"/>
        <end position="19"/>
    </location>
</feature>
<evidence type="ECO:0000256" key="1">
    <source>
        <dbReference type="ARBA" id="ARBA00011079"/>
    </source>
</evidence>
<keyword evidence="3 6" id="KW-0732">Signal</keyword>
<organism evidence="7 8">
    <name type="scientific">Mesorhabditis belari</name>
    <dbReference type="NCBI Taxonomy" id="2138241"/>
    <lineage>
        <taxon>Eukaryota</taxon>
        <taxon>Metazoa</taxon>
        <taxon>Ecdysozoa</taxon>
        <taxon>Nematoda</taxon>
        <taxon>Chromadorea</taxon>
        <taxon>Rhabditida</taxon>
        <taxon>Rhabditina</taxon>
        <taxon>Rhabditomorpha</taxon>
        <taxon>Rhabditoidea</taxon>
        <taxon>Rhabditidae</taxon>
        <taxon>Mesorhabditinae</taxon>
        <taxon>Mesorhabditis</taxon>
    </lineage>
</organism>
<name>A0AAF3F358_9BILA</name>
<keyword evidence="7" id="KW-1185">Reference proteome</keyword>
<dbReference type="GO" id="GO:0008239">
    <property type="term" value="F:dipeptidyl-peptidase activity"/>
    <property type="evidence" value="ECO:0007669"/>
    <property type="project" value="TreeGrafter"/>
</dbReference>
<dbReference type="PANTHER" id="PTHR11010:SF34">
    <property type="entry name" value="SERINE PROTEASE F56F10.1-RELATED"/>
    <property type="match status" value="1"/>
</dbReference>
<evidence type="ECO:0000313" key="7">
    <source>
        <dbReference type="Proteomes" id="UP000887575"/>
    </source>
</evidence>
<dbReference type="InterPro" id="IPR029058">
    <property type="entry name" value="AB_hydrolase_fold"/>
</dbReference>
<dbReference type="InterPro" id="IPR042269">
    <property type="entry name" value="Ser_carbopepase_S28_SKS"/>
</dbReference>
<comment type="similarity">
    <text evidence="1">Belongs to the peptidase S28 family.</text>
</comment>
<evidence type="ECO:0000256" key="6">
    <source>
        <dbReference type="SAM" id="SignalP"/>
    </source>
</evidence>
<evidence type="ECO:0000256" key="3">
    <source>
        <dbReference type="ARBA" id="ARBA00022729"/>
    </source>
</evidence>
<protein>
    <submittedName>
        <fullName evidence="8">Serine protease</fullName>
    </submittedName>
</protein>
<accession>A0AAF3F358</accession>
<dbReference type="Gene3D" id="3.40.50.1820">
    <property type="entry name" value="alpha/beta hydrolase"/>
    <property type="match status" value="1"/>
</dbReference>
<dbReference type="AlphaFoldDB" id="A0AAF3F358"/>
<evidence type="ECO:0000256" key="5">
    <source>
        <dbReference type="ARBA" id="ARBA00023180"/>
    </source>
</evidence>
<dbReference type="SUPFAM" id="SSF53474">
    <property type="entry name" value="alpha/beta-Hydrolases"/>
    <property type="match status" value="1"/>
</dbReference>
<keyword evidence="4" id="KW-0378">Hydrolase</keyword>
<sequence length="545" mass="61918">MARLVKCLFFLLCLELSFARVPNFHMGRPKEGFLRPPADPHGIYQYTADETIIYSNIIQKVDHFNESLKDNWTQEYQYNSKFYNKDRPLAFLMIGGEGAIGGDGDKWIKNEDVSMMKWAAEFRAAAFQVEHRFYGKSRPYPEQTTENLKYLTVDQVLADLKEFINQMNQLYFPGVSPKWITFGGSYPGSLSAWFRATYPEMTIGAVSTSSAVNTRVDYYGYAVNTEKNYRGISAQCGDNIGAAFKNIMQRAYKSDDSRDRMVKEMNLCKPFIGDDSVTTARQLQYMFSNIYGIFQGINQYSGDNRNHRNDLGEGLPMACDYMTYANNDPTANLLNMTNWDNEMNENNCTDNDWPGFISLLKQTNYDNLGVASYRTWIWQTCTFLGYFQTTDGGNKGIFGSTIPLDFYVDQCLEIFGSDYTADSIFEAVAKNQEQFGGDKNYKGTKVVFPNGSIDPWVSLGKLTPNKDNDVDAFIIEGTAHCADMYPWRDSDLQSLKDGRKRIHDNLERWINDAFAQQQDTTTPKSAGQISLLLATGLLMAGVLYL</sequence>